<feature type="transmembrane region" description="Helical" evidence="1">
    <location>
        <begin position="6"/>
        <end position="25"/>
    </location>
</feature>
<evidence type="ECO:0000313" key="2">
    <source>
        <dbReference type="EMBL" id="EDR22726.1"/>
    </source>
</evidence>
<organism evidence="3">
    <name type="scientific">Entamoeba dispar (strain ATCC PRA-260 / SAW760)</name>
    <dbReference type="NCBI Taxonomy" id="370354"/>
    <lineage>
        <taxon>Eukaryota</taxon>
        <taxon>Amoebozoa</taxon>
        <taxon>Evosea</taxon>
        <taxon>Archamoebae</taxon>
        <taxon>Mastigamoebida</taxon>
        <taxon>Entamoebidae</taxon>
        <taxon>Entamoeba</taxon>
    </lineage>
</organism>
<gene>
    <name evidence="2" type="ORF">EDI_336250</name>
</gene>
<keyword evidence="1" id="KW-1133">Transmembrane helix</keyword>
<keyword evidence="1" id="KW-0472">Membrane</keyword>
<keyword evidence="3" id="KW-1185">Reference proteome</keyword>
<dbReference type="RefSeq" id="XP_001740803.1">
    <property type="nucleotide sequence ID" value="XM_001740751.1"/>
</dbReference>
<dbReference type="EMBL" id="DS550549">
    <property type="protein sequence ID" value="EDR22726.1"/>
    <property type="molecule type" value="Genomic_DNA"/>
</dbReference>
<keyword evidence="1" id="KW-0812">Transmembrane</keyword>
<evidence type="ECO:0000256" key="1">
    <source>
        <dbReference type="SAM" id="Phobius"/>
    </source>
</evidence>
<dbReference type="KEGG" id="edi:EDI_336250"/>
<dbReference type="AlphaFoldDB" id="B0ERT1"/>
<sequence>MRTTPLSIPFSFFRSTAVITLNFALTSSINLYTHLMPFFLCLLSLISLLFSFFILSVFNAFFPSWLTYCCVSYVILSCILPPLLYIQRSSFQSLFHSLFLQPF</sequence>
<protein>
    <submittedName>
        <fullName evidence="2">Uncharacterized protein</fullName>
    </submittedName>
</protein>
<feature type="transmembrane region" description="Helical" evidence="1">
    <location>
        <begin position="65"/>
        <end position="86"/>
    </location>
</feature>
<proteinExistence type="predicted"/>
<reference evidence="3" key="1">
    <citation type="submission" date="2007-12" db="EMBL/GenBank/DDBJ databases">
        <title>Annotation of Entamoeba dispar SAW760.</title>
        <authorList>
            <person name="Lorenzi H."/>
            <person name="Inman J."/>
            <person name="Schobel S."/>
            <person name="Amedeo P."/>
            <person name="Caler E."/>
        </authorList>
    </citation>
    <scope>NUCLEOTIDE SEQUENCE [LARGE SCALE GENOMIC DNA]</scope>
    <source>
        <strain evidence="3">ATCC PRA-260 / SAW760</strain>
    </source>
</reference>
<dbReference type="GeneID" id="5885977"/>
<evidence type="ECO:0000313" key="3">
    <source>
        <dbReference type="Proteomes" id="UP000008076"/>
    </source>
</evidence>
<dbReference type="Proteomes" id="UP000008076">
    <property type="component" value="Unassembled WGS sequence"/>
</dbReference>
<accession>B0ERT1</accession>
<feature type="transmembrane region" description="Helical" evidence="1">
    <location>
        <begin position="37"/>
        <end position="59"/>
    </location>
</feature>
<name>B0ERT1_ENTDS</name>
<dbReference type="VEuPathDB" id="AmoebaDB:EDI_336250"/>